<name>A0ABV2IVD6_9HYPH</name>
<evidence type="ECO:0000313" key="3">
    <source>
        <dbReference type="Proteomes" id="UP001549047"/>
    </source>
</evidence>
<gene>
    <name evidence="2" type="ORF">ABID16_000391</name>
</gene>
<dbReference type="GO" id="GO:0009036">
    <property type="term" value="F:type II site-specific deoxyribonuclease activity"/>
    <property type="evidence" value="ECO:0007669"/>
    <property type="project" value="UniProtKB-EC"/>
</dbReference>
<protein>
    <submittedName>
        <fullName evidence="2">Type II restriction enzyme</fullName>
        <ecNumber evidence="2">3.1.21.4</ecNumber>
    </submittedName>
</protein>
<dbReference type="InterPro" id="IPR010324">
    <property type="entry name" value="DRP"/>
</dbReference>
<dbReference type="InterPro" id="IPR043025">
    <property type="entry name" value="DRP_PD-(D/E)XK_dom"/>
</dbReference>
<keyword evidence="2" id="KW-0378">Hydrolase</keyword>
<organism evidence="2 3">
    <name type="scientific">Rhizobium aquaticum</name>
    <dbReference type="NCBI Taxonomy" id="1549636"/>
    <lineage>
        <taxon>Bacteria</taxon>
        <taxon>Pseudomonadati</taxon>
        <taxon>Pseudomonadota</taxon>
        <taxon>Alphaproteobacteria</taxon>
        <taxon>Hyphomicrobiales</taxon>
        <taxon>Rhizobiaceae</taxon>
        <taxon>Rhizobium/Agrobacterium group</taxon>
        <taxon>Rhizobium</taxon>
    </lineage>
</organism>
<dbReference type="Gene3D" id="3.40.210.30">
    <property type="entry name" value="Dam replacing family, catalytic PD-(D/E)XK domain"/>
    <property type="match status" value="1"/>
</dbReference>
<evidence type="ECO:0000313" key="2">
    <source>
        <dbReference type="EMBL" id="MET3612086.1"/>
    </source>
</evidence>
<reference evidence="2 3" key="1">
    <citation type="submission" date="2024-06" db="EMBL/GenBank/DDBJ databases">
        <title>Genomic Encyclopedia of Type Strains, Phase IV (KMG-IV): sequencing the most valuable type-strain genomes for metagenomic binning, comparative biology and taxonomic classification.</title>
        <authorList>
            <person name="Goeker M."/>
        </authorList>
    </citation>
    <scope>NUCLEOTIDE SEQUENCE [LARGE SCALE GENOMIC DNA]</scope>
    <source>
        <strain evidence="2 3">DSM 29780</strain>
    </source>
</reference>
<dbReference type="Pfam" id="PF17726">
    <property type="entry name" value="DpnI_C"/>
    <property type="match status" value="1"/>
</dbReference>
<feature type="domain" description="Dam-replacing protein HTH" evidence="1">
    <location>
        <begin position="185"/>
        <end position="252"/>
    </location>
</feature>
<dbReference type="InterPro" id="IPR036388">
    <property type="entry name" value="WH-like_DNA-bd_sf"/>
</dbReference>
<proteinExistence type="predicted"/>
<dbReference type="EC" id="3.1.21.4" evidence="2"/>
<evidence type="ECO:0000259" key="1">
    <source>
        <dbReference type="Pfam" id="PF17726"/>
    </source>
</evidence>
<dbReference type="EMBL" id="JBEPMB010000001">
    <property type="protein sequence ID" value="MET3612086.1"/>
    <property type="molecule type" value="Genomic_DNA"/>
</dbReference>
<accession>A0ABV2IVD6</accession>
<dbReference type="CDD" id="cd22319">
    <property type="entry name" value="DpnI-like"/>
    <property type="match status" value="1"/>
</dbReference>
<dbReference type="Proteomes" id="UP001549047">
    <property type="component" value="Unassembled WGS sequence"/>
</dbReference>
<comment type="caution">
    <text evidence="2">The sequence shown here is derived from an EMBL/GenBank/DDBJ whole genome shotgun (WGS) entry which is preliminary data.</text>
</comment>
<sequence>MKLELSEPDFRYVSGSQTARDITEAWIAQSIYCPNCGNPRLRQFPKNLPVADFYCSQCNDQYELKSQKKEFGRKIANGAYQTKIERLQSDTSPNLILMRYDPDASLVRQLYVVPKRFFVPSIVERRKPLSSVARRAGWIGSNIVIEKIPVIGRICIVNDGVIAPMQDVLAKWQRTAFLDRQDAANRGWLVDVMSCIDDLRKPEFTLDEVYRYESYLSRLYPGNNNVRPKIRQQLQFLRDNGYLEFRGRGNYRLIQ</sequence>
<dbReference type="Pfam" id="PF06044">
    <property type="entry name" value="DpnI"/>
    <property type="match status" value="1"/>
</dbReference>
<dbReference type="Gene3D" id="1.10.10.10">
    <property type="entry name" value="Winged helix-like DNA-binding domain superfamily/Winged helix DNA-binding domain"/>
    <property type="match status" value="1"/>
</dbReference>
<dbReference type="InterPro" id="IPR041368">
    <property type="entry name" value="DRP_C"/>
</dbReference>
<keyword evidence="3" id="KW-1185">Reference proteome</keyword>
<dbReference type="RefSeq" id="WP_354554673.1">
    <property type="nucleotide sequence ID" value="NZ_JBEPMB010000001.1"/>
</dbReference>